<accession>A0A974DSS9</accession>
<evidence type="ECO:0000313" key="1">
    <source>
        <dbReference type="EMBL" id="OCT96780.1"/>
    </source>
</evidence>
<reference evidence="2" key="1">
    <citation type="journal article" date="2016" name="Nature">
        <title>Genome evolution in the allotetraploid frog Xenopus laevis.</title>
        <authorList>
            <person name="Session A.M."/>
            <person name="Uno Y."/>
            <person name="Kwon T."/>
            <person name="Chapman J.A."/>
            <person name="Toyoda A."/>
            <person name="Takahashi S."/>
            <person name="Fukui A."/>
            <person name="Hikosaka A."/>
            <person name="Suzuki A."/>
            <person name="Kondo M."/>
            <person name="van Heeringen S.J."/>
            <person name="Quigley I."/>
            <person name="Heinz S."/>
            <person name="Ogino H."/>
            <person name="Ochi H."/>
            <person name="Hellsten U."/>
            <person name="Lyons J.B."/>
            <person name="Simakov O."/>
            <person name="Putnam N."/>
            <person name="Stites J."/>
            <person name="Kuroki Y."/>
            <person name="Tanaka T."/>
            <person name="Michiue T."/>
            <person name="Watanabe M."/>
            <person name="Bogdanovic O."/>
            <person name="Lister R."/>
            <person name="Georgiou G."/>
            <person name="Paranjpe S.S."/>
            <person name="van Kruijsbergen I."/>
            <person name="Shu S."/>
            <person name="Carlson J."/>
            <person name="Kinoshita T."/>
            <person name="Ohta Y."/>
            <person name="Mawaribuchi S."/>
            <person name="Jenkins J."/>
            <person name="Grimwood J."/>
            <person name="Schmutz J."/>
            <person name="Mitros T."/>
            <person name="Mozaffari S.V."/>
            <person name="Suzuki Y."/>
            <person name="Haramoto Y."/>
            <person name="Yamamoto T.S."/>
            <person name="Takagi C."/>
            <person name="Heald R."/>
            <person name="Miller K."/>
            <person name="Haudenschild C."/>
            <person name="Kitzman J."/>
            <person name="Nakayama T."/>
            <person name="Izutsu Y."/>
            <person name="Robert J."/>
            <person name="Fortriede J."/>
            <person name="Burns K."/>
            <person name="Lotay V."/>
            <person name="Karimi K."/>
            <person name="Yasuoka Y."/>
            <person name="Dichmann D.S."/>
            <person name="Flajnik M.F."/>
            <person name="Houston D.W."/>
            <person name="Shendure J."/>
            <person name="DuPasquier L."/>
            <person name="Vize P.D."/>
            <person name="Zorn A.M."/>
            <person name="Ito M."/>
            <person name="Marcotte E.M."/>
            <person name="Wallingford J.B."/>
            <person name="Ito Y."/>
            <person name="Asashima M."/>
            <person name="Ueno N."/>
            <person name="Matsuda Y."/>
            <person name="Veenstra G.J."/>
            <person name="Fujiyama A."/>
            <person name="Harland R.M."/>
            <person name="Taira M."/>
            <person name="Rokhsar D.S."/>
        </authorList>
    </citation>
    <scope>NUCLEOTIDE SEQUENCE [LARGE SCALE GENOMIC DNA]</scope>
    <source>
        <strain evidence="2">J</strain>
    </source>
</reference>
<dbReference type="AlphaFoldDB" id="A0A974DSS9"/>
<dbReference type="EMBL" id="CM004467">
    <property type="protein sequence ID" value="OCT96780.1"/>
    <property type="molecule type" value="Genomic_DNA"/>
</dbReference>
<dbReference type="Proteomes" id="UP000694892">
    <property type="component" value="Chromosome 1S"/>
</dbReference>
<evidence type="ECO:0000313" key="2">
    <source>
        <dbReference type="Proteomes" id="UP000694892"/>
    </source>
</evidence>
<sequence length="68" mass="7841">MQSDIRSLCHTLLLSAHQQLVTSKLEYKGIFPGFYWICVGFRRSSANTRLLKLLVGHALRNDYLKMNS</sequence>
<gene>
    <name evidence="1" type="ORF">XELAEV_18008995mg</name>
</gene>
<organism evidence="1 2">
    <name type="scientific">Xenopus laevis</name>
    <name type="common">African clawed frog</name>
    <dbReference type="NCBI Taxonomy" id="8355"/>
    <lineage>
        <taxon>Eukaryota</taxon>
        <taxon>Metazoa</taxon>
        <taxon>Chordata</taxon>
        <taxon>Craniata</taxon>
        <taxon>Vertebrata</taxon>
        <taxon>Euteleostomi</taxon>
        <taxon>Amphibia</taxon>
        <taxon>Batrachia</taxon>
        <taxon>Anura</taxon>
        <taxon>Pipoidea</taxon>
        <taxon>Pipidae</taxon>
        <taxon>Xenopodinae</taxon>
        <taxon>Xenopus</taxon>
        <taxon>Xenopus</taxon>
    </lineage>
</organism>
<proteinExistence type="predicted"/>
<name>A0A974DSS9_XENLA</name>
<protein>
    <submittedName>
        <fullName evidence="1">Uncharacterized protein</fullName>
    </submittedName>
</protein>